<name>A0A1X7THC1_AMPQE</name>
<accession>A0A1X7THC1</accession>
<dbReference type="EnsemblMetazoa" id="Aqu2.1.13853_001">
    <property type="protein sequence ID" value="Aqu2.1.13853_001"/>
    <property type="gene ID" value="Aqu2.1.13853"/>
</dbReference>
<dbReference type="InParanoid" id="A0A1X7THC1"/>
<organism evidence="1">
    <name type="scientific">Amphimedon queenslandica</name>
    <name type="common">Sponge</name>
    <dbReference type="NCBI Taxonomy" id="400682"/>
    <lineage>
        <taxon>Eukaryota</taxon>
        <taxon>Metazoa</taxon>
        <taxon>Porifera</taxon>
        <taxon>Demospongiae</taxon>
        <taxon>Heteroscleromorpha</taxon>
        <taxon>Haplosclerida</taxon>
        <taxon>Niphatidae</taxon>
        <taxon>Amphimedon</taxon>
    </lineage>
</organism>
<protein>
    <submittedName>
        <fullName evidence="1">Uncharacterized protein</fullName>
    </submittedName>
</protein>
<evidence type="ECO:0000313" key="1">
    <source>
        <dbReference type="EnsemblMetazoa" id="Aqu2.1.13853_001"/>
    </source>
</evidence>
<proteinExistence type="predicted"/>
<dbReference type="AlphaFoldDB" id="A0A1X7THC1"/>
<reference evidence="1" key="1">
    <citation type="submission" date="2017-05" db="UniProtKB">
        <authorList>
            <consortium name="EnsemblMetazoa"/>
        </authorList>
    </citation>
    <scope>IDENTIFICATION</scope>
</reference>
<sequence length="54" mass="6115">LKKKFSQKSLSRGSGAYVRDDTCVYTVWRDIKCDAVVSNEHSGHSEETVVRNVK</sequence>